<dbReference type="InterPro" id="IPR050465">
    <property type="entry name" value="UPF0194_transport"/>
</dbReference>
<evidence type="ECO:0000256" key="2">
    <source>
        <dbReference type="ARBA" id="ARBA00023054"/>
    </source>
</evidence>
<dbReference type="Proteomes" id="UP000886105">
    <property type="component" value="Unassembled WGS sequence"/>
</dbReference>
<gene>
    <name evidence="4" type="ORF">ENJ85_01145</name>
</gene>
<protein>
    <submittedName>
        <fullName evidence="4">Biotin/lipoyl-binding protein</fullName>
    </submittedName>
</protein>
<evidence type="ECO:0000256" key="1">
    <source>
        <dbReference type="ARBA" id="ARBA00004196"/>
    </source>
</evidence>
<comment type="caution">
    <text evidence="4">The sequence shown here is derived from an EMBL/GenBank/DDBJ whole genome shotgun (WGS) entry which is preliminary data.</text>
</comment>
<dbReference type="Gene3D" id="2.40.50.100">
    <property type="match status" value="1"/>
</dbReference>
<organism evidence="4">
    <name type="scientific">Oceanithermus profundus</name>
    <dbReference type="NCBI Taxonomy" id="187137"/>
    <lineage>
        <taxon>Bacteria</taxon>
        <taxon>Thermotogati</taxon>
        <taxon>Deinococcota</taxon>
        <taxon>Deinococci</taxon>
        <taxon>Thermales</taxon>
        <taxon>Thermaceae</taxon>
        <taxon>Oceanithermus</taxon>
    </lineage>
</organism>
<comment type="subcellular location">
    <subcellularLocation>
        <location evidence="1">Cell envelope</location>
    </subcellularLocation>
</comment>
<dbReference type="AlphaFoldDB" id="A0A7C5WUU3"/>
<keyword evidence="2 3" id="KW-0175">Coiled coil</keyword>
<feature type="coiled-coil region" evidence="3">
    <location>
        <begin position="89"/>
        <end position="116"/>
    </location>
</feature>
<evidence type="ECO:0000313" key="4">
    <source>
        <dbReference type="EMBL" id="HHO57759.1"/>
    </source>
</evidence>
<accession>A0A7C5WUU3</accession>
<dbReference type="GO" id="GO:0030313">
    <property type="term" value="C:cell envelope"/>
    <property type="evidence" value="ECO:0007669"/>
    <property type="project" value="UniProtKB-SubCell"/>
</dbReference>
<dbReference type="EMBL" id="DRNZ01000075">
    <property type="protein sequence ID" value="HHO57759.1"/>
    <property type="molecule type" value="Genomic_DNA"/>
</dbReference>
<dbReference type="SUPFAM" id="SSF111369">
    <property type="entry name" value="HlyD-like secretion proteins"/>
    <property type="match status" value="1"/>
</dbReference>
<reference evidence="4" key="1">
    <citation type="journal article" date="2020" name="mSystems">
        <title>Genome- and Community-Level Interaction Insights into Carbon Utilization and Element Cycling Functions of Hydrothermarchaeota in Hydrothermal Sediment.</title>
        <authorList>
            <person name="Zhou Z."/>
            <person name="Liu Y."/>
            <person name="Xu W."/>
            <person name="Pan J."/>
            <person name="Luo Z.H."/>
            <person name="Li M."/>
        </authorList>
    </citation>
    <scope>NUCLEOTIDE SEQUENCE [LARGE SCALE GENOMIC DNA]</scope>
    <source>
        <strain evidence="4">HyVt-523</strain>
    </source>
</reference>
<feature type="non-terminal residue" evidence="4">
    <location>
        <position position="130"/>
    </location>
</feature>
<evidence type="ECO:0000256" key="3">
    <source>
        <dbReference type="SAM" id="Coils"/>
    </source>
</evidence>
<proteinExistence type="predicted"/>
<name>A0A7C5WUU3_9DEIN</name>
<dbReference type="PANTHER" id="PTHR32347">
    <property type="entry name" value="EFFLUX SYSTEM COMPONENT YKNX-RELATED"/>
    <property type="match status" value="1"/>
</dbReference>
<sequence length="130" mass="14478">MKRWAGWAFLALVLGLTAWGVWRNPGEKARPVYGVRAEAKTFVREVSGEGEVVGRVLRLAFANSGRVAEVYVAKGDRVQAGQTLARLENRELARQLDLARGRLRAARDERARLAAAHRTQKARLTAQIDE</sequence>